<feature type="region of interest" description="Disordered" evidence="1">
    <location>
        <begin position="62"/>
        <end position="85"/>
    </location>
</feature>
<dbReference type="SUPFAM" id="SSF51735">
    <property type="entry name" value="NAD(P)-binding Rossmann-fold domains"/>
    <property type="match status" value="1"/>
</dbReference>
<evidence type="ECO:0008006" key="4">
    <source>
        <dbReference type="Google" id="ProtNLM"/>
    </source>
</evidence>
<sequence length="258" mass="28524">MKLIVSGATGFLATEVIRQSLQRPEITSVVAVSRRPITAPQGADPSKLKNLVLKDFNHYSEADKRSLPGPKDASELGNGETNRRRQIARAGALRRTIGLTPTKMSHLTPADHRRICLDYTMAGIKAMHEAGPEKPLRFVYVSGFSISRDEKQRHWFAEEYLKLRGEVERSVIKYAGDSNGDIEAMTVRPGLITPRGAFFSRTAMKAVGLLSLGYFKALSVEEIAATMIDQVVNGIQKDLLMNNDLATMGQKLLAEQQK</sequence>
<organism evidence="2 3">
    <name type="scientific">Parascedosporium putredinis</name>
    <dbReference type="NCBI Taxonomy" id="1442378"/>
    <lineage>
        <taxon>Eukaryota</taxon>
        <taxon>Fungi</taxon>
        <taxon>Dikarya</taxon>
        <taxon>Ascomycota</taxon>
        <taxon>Pezizomycotina</taxon>
        <taxon>Sordariomycetes</taxon>
        <taxon>Hypocreomycetidae</taxon>
        <taxon>Microascales</taxon>
        <taxon>Microascaceae</taxon>
        <taxon>Parascedosporium</taxon>
    </lineage>
</organism>
<accession>A0A9P1GVG5</accession>
<keyword evidence="3" id="KW-1185">Reference proteome</keyword>
<dbReference type="AlphaFoldDB" id="A0A9P1GVG5"/>
<evidence type="ECO:0000256" key="1">
    <source>
        <dbReference type="SAM" id="MobiDB-lite"/>
    </source>
</evidence>
<dbReference type="InterPro" id="IPR036291">
    <property type="entry name" value="NAD(P)-bd_dom_sf"/>
</dbReference>
<evidence type="ECO:0000313" key="3">
    <source>
        <dbReference type="Proteomes" id="UP000838763"/>
    </source>
</evidence>
<dbReference type="Gene3D" id="3.40.50.720">
    <property type="entry name" value="NAD(P)-binding Rossmann-like Domain"/>
    <property type="match status" value="1"/>
</dbReference>
<dbReference type="EMBL" id="CALLCH030000001">
    <property type="protein sequence ID" value="CAI4210784.1"/>
    <property type="molecule type" value="Genomic_DNA"/>
</dbReference>
<dbReference type="Proteomes" id="UP000838763">
    <property type="component" value="Unassembled WGS sequence"/>
</dbReference>
<dbReference type="PANTHER" id="PTHR14097">
    <property type="entry name" value="OXIDOREDUCTASE HTATIP2"/>
    <property type="match status" value="1"/>
</dbReference>
<evidence type="ECO:0000313" key="2">
    <source>
        <dbReference type="EMBL" id="CAI4210784.1"/>
    </source>
</evidence>
<comment type="caution">
    <text evidence="2">The sequence shown here is derived from an EMBL/GenBank/DDBJ whole genome shotgun (WGS) entry which is preliminary data.</text>
</comment>
<gene>
    <name evidence="2" type="ORF">PPNO1_LOCUS584</name>
</gene>
<protein>
    <recommendedName>
        <fullName evidence="4">NAD(P)-binding domain-containing protein</fullName>
    </recommendedName>
</protein>
<reference evidence="2" key="1">
    <citation type="submission" date="2022-11" db="EMBL/GenBank/DDBJ databases">
        <authorList>
            <person name="Scott C."/>
            <person name="Bruce N."/>
        </authorList>
    </citation>
    <scope>NUCLEOTIDE SEQUENCE</scope>
</reference>
<proteinExistence type="predicted"/>
<dbReference type="OrthoDB" id="3535423at2759"/>
<name>A0A9P1GVG5_9PEZI</name>
<dbReference type="PANTHER" id="PTHR14097:SF8">
    <property type="entry name" value="NAD(P)-BINDING DOMAIN-CONTAINING PROTEIN"/>
    <property type="match status" value="1"/>
</dbReference>